<dbReference type="SUPFAM" id="SSF90096">
    <property type="entry name" value="Subunits of heterodimeric actin filament capping protein Capz"/>
    <property type="match status" value="1"/>
</dbReference>
<dbReference type="GO" id="GO:0030036">
    <property type="term" value="P:actin cytoskeleton organization"/>
    <property type="evidence" value="ECO:0007669"/>
    <property type="project" value="TreeGrafter"/>
</dbReference>
<dbReference type="GO" id="GO:0051016">
    <property type="term" value="P:barbed-end actin filament capping"/>
    <property type="evidence" value="ECO:0007669"/>
    <property type="project" value="UniProtKB-UniRule"/>
</dbReference>
<dbReference type="InterPro" id="IPR037282">
    <property type="entry name" value="CapZ_alpha/beta"/>
</dbReference>
<protein>
    <recommendedName>
        <fullName evidence="3">F-actin-capping protein subunit alpha</fullName>
    </recommendedName>
</protein>
<feature type="region of interest" description="Disordered" evidence="4">
    <location>
        <begin position="1"/>
        <end position="22"/>
    </location>
</feature>
<sequence>MHNNSRGRVAEEDGNQEEAELSEKQKKEIAKWFLLNAPAGEIQYVAKDIRSVLDDDNVYNAAASEAFPSHNKSHLLSLKLPGKSEDVLITSFGEINENEYIEPRTAQVARVDHVKQVCTEVRPATDEELPSPYVEDYRYALCALDAEIMKYVGEAYPKGVCSVYCARGKDVEEPGSDFELVVVISAARHSPQNFW</sequence>
<dbReference type="Pfam" id="PF01267">
    <property type="entry name" value="F-actin_cap_A"/>
    <property type="match status" value="1"/>
</dbReference>
<dbReference type="InterPro" id="IPR002189">
    <property type="entry name" value="CapZ_alpha"/>
</dbReference>
<comment type="subunit">
    <text evidence="3">Heterodimer of an alpha and a beta subunit.</text>
</comment>
<reference evidence="5" key="1">
    <citation type="submission" date="2020-08" db="EMBL/GenBank/DDBJ databases">
        <title>Plant Genome Project.</title>
        <authorList>
            <person name="Zhang R.-G."/>
        </authorList>
    </citation>
    <scope>NUCLEOTIDE SEQUENCE</scope>
    <source>
        <strain evidence="5">WSP0</strain>
        <tissue evidence="5">Leaf</tissue>
    </source>
</reference>
<evidence type="ECO:0000256" key="4">
    <source>
        <dbReference type="SAM" id="MobiDB-lite"/>
    </source>
</evidence>
<evidence type="ECO:0000313" key="6">
    <source>
        <dbReference type="Proteomes" id="UP000823749"/>
    </source>
</evidence>
<keyword evidence="1 3" id="KW-0117">Actin capping</keyword>
<keyword evidence="6" id="KW-1185">Reference proteome</keyword>
<organism evidence="5 6">
    <name type="scientific">Rhododendron griersonianum</name>
    <dbReference type="NCBI Taxonomy" id="479676"/>
    <lineage>
        <taxon>Eukaryota</taxon>
        <taxon>Viridiplantae</taxon>
        <taxon>Streptophyta</taxon>
        <taxon>Embryophyta</taxon>
        <taxon>Tracheophyta</taxon>
        <taxon>Spermatophyta</taxon>
        <taxon>Magnoliopsida</taxon>
        <taxon>eudicotyledons</taxon>
        <taxon>Gunneridae</taxon>
        <taxon>Pentapetalae</taxon>
        <taxon>asterids</taxon>
        <taxon>Ericales</taxon>
        <taxon>Ericaceae</taxon>
        <taxon>Ericoideae</taxon>
        <taxon>Rhodoreae</taxon>
        <taxon>Rhododendron</taxon>
    </lineage>
</organism>
<dbReference type="InterPro" id="IPR042276">
    <property type="entry name" value="CapZ_alpha/beta_2"/>
</dbReference>
<dbReference type="AlphaFoldDB" id="A0AAV6JQE3"/>
<comment type="function">
    <text evidence="3">F-actin-capping proteins bind in a Ca(2+)-independent manner to the fast growing ends of actin filaments (barbed end) thereby blocking the exchange of subunits at these ends. Unlike other capping proteins (such as gelsolin and severin), these proteins do not sever actin filaments.</text>
</comment>
<gene>
    <name evidence="5" type="ORF">RHGRI_021408</name>
</gene>
<dbReference type="InterPro" id="IPR042489">
    <property type="entry name" value="CapZ_alpha_1"/>
</dbReference>
<accession>A0AAV6JQE3</accession>
<evidence type="ECO:0000256" key="2">
    <source>
        <dbReference type="ARBA" id="ARBA00023203"/>
    </source>
</evidence>
<dbReference type="EMBL" id="JACTNZ010000007">
    <property type="protein sequence ID" value="KAG5541560.1"/>
    <property type="molecule type" value="Genomic_DNA"/>
</dbReference>
<dbReference type="GO" id="GO:0030863">
    <property type="term" value="C:cortical cytoskeleton"/>
    <property type="evidence" value="ECO:0007669"/>
    <property type="project" value="TreeGrafter"/>
</dbReference>
<evidence type="ECO:0000313" key="5">
    <source>
        <dbReference type="EMBL" id="KAG5541560.1"/>
    </source>
</evidence>
<dbReference type="GO" id="GO:0008290">
    <property type="term" value="C:F-actin capping protein complex"/>
    <property type="evidence" value="ECO:0007669"/>
    <property type="project" value="UniProtKB-UniRule"/>
</dbReference>
<dbReference type="Proteomes" id="UP000823749">
    <property type="component" value="Chromosome 7"/>
</dbReference>
<evidence type="ECO:0000256" key="3">
    <source>
        <dbReference type="RuleBase" id="RU365077"/>
    </source>
</evidence>
<dbReference type="FunFam" id="3.30.1140.60:FF:000003">
    <property type="entry name" value="F-actin-capping protein subunit alpha"/>
    <property type="match status" value="1"/>
</dbReference>
<proteinExistence type="inferred from homology"/>
<keyword evidence="2 3" id="KW-0009">Actin-binding</keyword>
<dbReference type="Gene3D" id="3.90.1150.210">
    <property type="entry name" value="F-actin capping protein, beta subunit"/>
    <property type="match status" value="1"/>
</dbReference>
<comment type="similarity">
    <text evidence="3">Belongs to the F-actin-capping protein alpha subunit family.</text>
</comment>
<dbReference type="Gene3D" id="3.30.1140.60">
    <property type="entry name" value="F-actin capping protein, alpha subunit"/>
    <property type="match status" value="1"/>
</dbReference>
<dbReference type="GO" id="GO:0051015">
    <property type="term" value="F:actin filament binding"/>
    <property type="evidence" value="ECO:0007669"/>
    <property type="project" value="TreeGrafter"/>
</dbReference>
<comment type="caution">
    <text evidence="5">The sequence shown here is derived from an EMBL/GenBank/DDBJ whole genome shotgun (WGS) entry which is preliminary data.</text>
</comment>
<name>A0AAV6JQE3_9ERIC</name>
<dbReference type="PANTHER" id="PTHR10653">
    <property type="entry name" value="F-ACTIN-CAPPING PROTEIN SUBUNIT ALPHA"/>
    <property type="match status" value="1"/>
</dbReference>
<evidence type="ECO:0000256" key="1">
    <source>
        <dbReference type="ARBA" id="ARBA00022467"/>
    </source>
</evidence>
<dbReference type="PANTHER" id="PTHR10653:SF0">
    <property type="entry name" value="F-ACTIN-CAPPING PROTEIN SUBUNIT ALPHA"/>
    <property type="match status" value="1"/>
</dbReference>